<name>A0AA46AEC2_9BACL</name>
<keyword evidence="2" id="KW-1185">Reference proteome</keyword>
<evidence type="ECO:0000313" key="1">
    <source>
        <dbReference type="EMBL" id="SMP11912.1"/>
    </source>
</evidence>
<reference evidence="1" key="1">
    <citation type="submission" date="2017-05" db="EMBL/GenBank/DDBJ databases">
        <authorList>
            <person name="Varghese N."/>
            <person name="Submissions S."/>
        </authorList>
    </citation>
    <scope>NUCLEOTIDE SEQUENCE</scope>
    <source>
        <strain evidence="1">DSM 45262</strain>
    </source>
</reference>
<organism evidence="1 2">
    <name type="scientific">Laceyella tengchongensis</name>
    <dbReference type="NCBI Taxonomy" id="574699"/>
    <lineage>
        <taxon>Bacteria</taxon>
        <taxon>Bacillati</taxon>
        <taxon>Bacillota</taxon>
        <taxon>Bacilli</taxon>
        <taxon>Bacillales</taxon>
        <taxon>Thermoactinomycetaceae</taxon>
        <taxon>Laceyella</taxon>
    </lineage>
</organism>
<protein>
    <submittedName>
        <fullName evidence="1">Uncharacterized protein</fullName>
    </submittedName>
</protein>
<accession>A0AA46AEC2</accession>
<gene>
    <name evidence="1" type="ORF">SAMN06265361_102296</name>
</gene>
<proteinExistence type="predicted"/>
<evidence type="ECO:0000313" key="2">
    <source>
        <dbReference type="Proteomes" id="UP001157946"/>
    </source>
</evidence>
<sequence length="38" mass="3786">MAGACLKADGIGYASGEVGRYVFQGLGLLSAGTLALVR</sequence>
<dbReference type="EMBL" id="FXTU01000002">
    <property type="protein sequence ID" value="SMP11912.1"/>
    <property type="molecule type" value="Genomic_DNA"/>
</dbReference>
<dbReference type="AlphaFoldDB" id="A0AA46AEC2"/>
<dbReference type="Proteomes" id="UP001157946">
    <property type="component" value="Unassembled WGS sequence"/>
</dbReference>
<comment type="caution">
    <text evidence="1">The sequence shown here is derived from an EMBL/GenBank/DDBJ whole genome shotgun (WGS) entry which is preliminary data.</text>
</comment>